<organism evidence="1 2">
    <name type="scientific">Mycobacterium senriense</name>
    <dbReference type="NCBI Taxonomy" id="2775496"/>
    <lineage>
        <taxon>Bacteria</taxon>
        <taxon>Bacillati</taxon>
        <taxon>Actinomycetota</taxon>
        <taxon>Actinomycetes</taxon>
        <taxon>Mycobacteriales</taxon>
        <taxon>Mycobacteriaceae</taxon>
        <taxon>Mycobacterium</taxon>
        <taxon>Mycobacterium avium complex (MAC)</taxon>
    </lineage>
</organism>
<evidence type="ECO:0000313" key="2">
    <source>
        <dbReference type="Proteomes" id="UP000826012"/>
    </source>
</evidence>
<proteinExistence type="predicted"/>
<gene>
    <name evidence="1" type="ORF">MTY59_50350</name>
</gene>
<accession>A0ABM7SX93</accession>
<reference evidence="1 2" key="1">
    <citation type="submission" date="2021-07" db="EMBL/GenBank/DDBJ databases">
        <title>Complete genome sequence of nontuberculous Mycobacterium sp. TY59.</title>
        <authorList>
            <person name="Fukushima K."/>
        </authorList>
    </citation>
    <scope>NUCLEOTIDE SEQUENCE [LARGE SCALE GENOMIC DNA]</scope>
    <source>
        <strain evidence="1 2">TY59</strain>
    </source>
</reference>
<sequence>MLRCAVIRRASLARTRRDALLDVFRDSVGGSGASIGCVMAGGSETLVGASSACAALFSSATLVTSEIEDISNA</sequence>
<evidence type="ECO:0000313" key="1">
    <source>
        <dbReference type="EMBL" id="BCZ25180.1"/>
    </source>
</evidence>
<dbReference type="EMBL" id="AP024828">
    <property type="protein sequence ID" value="BCZ25180.1"/>
    <property type="molecule type" value="Genomic_DNA"/>
</dbReference>
<protein>
    <submittedName>
        <fullName evidence="1">Uncharacterized protein</fullName>
    </submittedName>
</protein>
<name>A0ABM7SX93_9MYCO</name>
<dbReference type="Proteomes" id="UP000826012">
    <property type="component" value="Chromosome"/>
</dbReference>
<keyword evidence="2" id="KW-1185">Reference proteome</keyword>